<evidence type="ECO:0000256" key="1">
    <source>
        <dbReference type="SAM" id="MobiDB-lite"/>
    </source>
</evidence>
<comment type="caution">
    <text evidence="2">The sequence shown here is derived from an EMBL/GenBank/DDBJ whole genome shotgun (WGS) entry which is preliminary data.</text>
</comment>
<organism evidence="2 3">
    <name type="scientific">Bos mutus</name>
    <name type="common">wild yak</name>
    <dbReference type="NCBI Taxonomy" id="72004"/>
    <lineage>
        <taxon>Eukaryota</taxon>
        <taxon>Metazoa</taxon>
        <taxon>Chordata</taxon>
        <taxon>Craniata</taxon>
        <taxon>Vertebrata</taxon>
        <taxon>Euteleostomi</taxon>
        <taxon>Mammalia</taxon>
        <taxon>Eutheria</taxon>
        <taxon>Laurasiatheria</taxon>
        <taxon>Artiodactyla</taxon>
        <taxon>Ruminantia</taxon>
        <taxon>Pecora</taxon>
        <taxon>Bovidae</taxon>
        <taxon>Bovinae</taxon>
        <taxon>Bos</taxon>
    </lineage>
</organism>
<protein>
    <submittedName>
        <fullName evidence="2">Uncharacterized protein</fullName>
    </submittedName>
</protein>
<feature type="region of interest" description="Disordered" evidence="1">
    <location>
        <begin position="93"/>
        <end position="120"/>
    </location>
</feature>
<sequence length="120" mass="12650">MWMALAGPECLAEVSGCCPGPSPPGATLPWKAASELVSGPHLTRIPDLSALICFNFPMSPDESSSGGTKICQFSISSCYRPDAISPCLGSSHCERTSAGLSQRPPPPPWPERFPTARGYS</sequence>
<evidence type="ECO:0000313" key="2">
    <source>
        <dbReference type="EMBL" id="MXQ90522.1"/>
    </source>
</evidence>
<reference evidence="2" key="1">
    <citation type="submission" date="2019-10" db="EMBL/GenBank/DDBJ databases">
        <title>The sequence and de novo assembly of the wild yak genome.</title>
        <authorList>
            <person name="Liu Y."/>
        </authorList>
    </citation>
    <scope>NUCLEOTIDE SEQUENCE [LARGE SCALE GENOMIC DNA]</scope>
    <source>
        <strain evidence="2">WY2019</strain>
    </source>
</reference>
<accession>A0A6B0RLY1</accession>
<dbReference type="AlphaFoldDB" id="A0A6B0RLY1"/>
<proteinExistence type="predicted"/>
<dbReference type="Proteomes" id="UP000322234">
    <property type="component" value="Unassembled WGS sequence"/>
</dbReference>
<dbReference type="EMBL" id="VBQZ03000064">
    <property type="protein sequence ID" value="MXQ90522.1"/>
    <property type="molecule type" value="Genomic_DNA"/>
</dbReference>
<name>A0A6B0RLY1_9CETA</name>
<evidence type="ECO:0000313" key="3">
    <source>
        <dbReference type="Proteomes" id="UP000322234"/>
    </source>
</evidence>
<keyword evidence="3" id="KW-1185">Reference proteome</keyword>
<gene>
    <name evidence="2" type="ORF">E5288_WYG016227</name>
</gene>